<evidence type="ECO:0000313" key="8">
    <source>
        <dbReference type="Proteomes" id="UP000306790"/>
    </source>
</evidence>
<accession>A0ABY2PXN6</accession>
<keyword evidence="8" id="KW-1185">Reference proteome</keyword>
<sequence length="317" mass="35036">MKNILITVSSFSARCVTGCKLLRDNQFNLIFKNNITHLIQSEPDDVRESIDAVIAGTDCYDASVFSLLPKLKIISRFGTGIDNIDTEAAKKAGIVVNNARGLNANAVAEFIIGLIFSGLRNIPGNHMDMQNGYWGYSLGNELNSKRVGLLGFGNIAKTLVKRLSGFDIEILAYDKFPDHEMADKMAVKFVSIDDIFMQSNVIIVLLPYTPSLENFISHKYLSMMRNGALLINAARGKLIDERALLQVTDERNVHSALDVFQHEPLPQFSPLLHSRNIITTPHIAAATVESYHQTGIHAAKSVIDFFAGKAIENICNE</sequence>
<dbReference type="InterPro" id="IPR006140">
    <property type="entry name" value="D-isomer_DH_NAD-bd"/>
</dbReference>
<feature type="domain" description="D-isomer specific 2-hydroxyacid dehydrogenase catalytic" evidence="5">
    <location>
        <begin position="19"/>
        <end position="315"/>
    </location>
</feature>
<dbReference type="CDD" id="cd12172">
    <property type="entry name" value="PGDH_like_2"/>
    <property type="match status" value="1"/>
</dbReference>
<keyword evidence="2 4" id="KW-0560">Oxidoreductase</keyword>
<evidence type="ECO:0000259" key="5">
    <source>
        <dbReference type="Pfam" id="PF00389"/>
    </source>
</evidence>
<dbReference type="Proteomes" id="UP000306790">
    <property type="component" value="Unassembled WGS sequence"/>
</dbReference>
<evidence type="ECO:0000256" key="2">
    <source>
        <dbReference type="ARBA" id="ARBA00023002"/>
    </source>
</evidence>
<protein>
    <submittedName>
        <fullName evidence="7">Phosphoglycerate dehydrogenase</fullName>
    </submittedName>
</protein>
<evidence type="ECO:0000313" key="7">
    <source>
        <dbReference type="EMBL" id="THE41243.1"/>
    </source>
</evidence>
<dbReference type="InterPro" id="IPR029753">
    <property type="entry name" value="D-isomer_DH_CS"/>
</dbReference>
<dbReference type="Pfam" id="PF00389">
    <property type="entry name" value="2-Hacid_dh"/>
    <property type="match status" value="1"/>
</dbReference>
<organism evidence="7 8">
    <name type="scientific">Citrobacter murliniae</name>
    <dbReference type="NCBI Taxonomy" id="67829"/>
    <lineage>
        <taxon>Bacteria</taxon>
        <taxon>Pseudomonadati</taxon>
        <taxon>Pseudomonadota</taxon>
        <taxon>Gammaproteobacteria</taxon>
        <taxon>Enterobacterales</taxon>
        <taxon>Enterobacteriaceae</taxon>
        <taxon>Citrobacter</taxon>
        <taxon>Citrobacter freundii complex</taxon>
    </lineage>
</organism>
<evidence type="ECO:0000256" key="1">
    <source>
        <dbReference type="ARBA" id="ARBA00005854"/>
    </source>
</evidence>
<dbReference type="PANTHER" id="PTHR42789">
    <property type="entry name" value="D-ISOMER SPECIFIC 2-HYDROXYACID DEHYDROGENASE FAMILY PROTEIN (AFU_ORTHOLOGUE AFUA_6G10090)"/>
    <property type="match status" value="1"/>
</dbReference>
<dbReference type="SUPFAM" id="SSF52283">
    <property type="entry name" value="Formate/glycerate dehydrogenase catalytic domain-like"/>
    <property type="match status" value="1"/>
</dbReference>
<dbReference type="EMBL" id="QFVP01000002">
    <property type="protein sequence ID" value="THE41243.1"/>
    <property type="molecule type" value="Genomic_DNA"/>
</dbReference>
<evidence type="ECO:0000256" key="4">
    <source>
        <dbReference type="RuleBase" id="RU003719"/>
    </source>
</evidence>
<dbReference type="InterPro" id="IPR050857">
    <property type="entry name" value="D-2-hydroxyacid_DH"/>
</dbReference>
<keyword evidence="3" id="KW-0520">NAD</keyword>
<feature type="domain" description="D-isomer specific 2-hydroxyacid dehydrogenase NAD-binding" evidence="6">
    <location>
        <begin position="112"/>
        <end position="284"/>
    </location>
</feature>
<dbReference type="PANTHER" id="PTHR42789:SF1">
    <property type="entry name" value="D-ISOMER SPECIFIC 2-HYDROXYACID DEHYDROGENASE FAMILY PROTEIN (AFU_ORTHOLOGUE AFUA_6G10090)"/>
    <property type="match status" value="1"/>
</dbReference>
<evidence type="ECO:0000256" key="3">
    <source>
        <dbReference type="ARBA" id="ARBA00023027"/>
    </source>
</evidence>
<proteinExistence type="inferred from homology"/>
<comment type="caution">
    <text evidence="7">The sequence shown here is derived from an EMBL/GenBank/DDBJ whole genome shotgun (WGS) entry which is preliminary data.</text>
</comment>
<dbReference type="SUPFAM" id="SSF51735">
    <property type="entry name" value="NAD(P)-binding Rossmann-fold domains"/>
    <property type="match status" value="1"/>
</dbReference>
<dbReference type="RefSeq" id="WP_045440069.1">
    <property type="nucleotide sequence ID" value="NZ_QFVP01000002.1"/>
</dbReference>
<dbReference type="InterPro" id="IPR036291">
    <property type="entry name" value="NAD(P)-bd_dom_sf"/>
</dbReference>
<evidence type="ECO:0000259" key="6">
    <source>
        <dbReference type="Pfam" id="PF02826"/>
    </source>
</evidence>
<dbReference type="InterPro" id="IPR006139">
    <property type="entry name" value="D-isomer_2_OHA_DH_cat_dom"/>
</dbReference>
<dbReference type="PROSITE" id="PS00671">
    <property type="entry name" value="D_2_HYDROXYACID_DH_3"/>
    <property type="match status" value="1"/>
</dbReference>
<comment type="similarity">
    <text evidence="1 4">Belongs to the D-isomer specific 2-hydroxyacid dehydrogenase family.</text>
</comment>
<dbReference type="Gene3D" id="3.40.50.720">
    <property type="entry name" value="NAD(P)-binding Rossmann-like Domain"/>
    <property type="match status" value="2"/>
</dbReference>
<dbReference type="Pfam" id="PF02826">
    <property type="entry name" value="2-Hacid_dh_C"/>
    <property type="match status" value="1"/>
</dbReference>
<name>A0ABY2PXN6_9ENTR</name>
<reference evidence="7 8" key="1">
    <citation type="submission" date="2018-05" db="EMBL/GenBank/DDBJ databases">
        <title>Isolation and genomic analyses of lactose-positive bacteria from faecal samples of preterm neonates.</title>
        <authorList>
            <person name="Chen Y."/>
            <person name="Brook T.C."/>
            <person name="O'Neill I."/>
            <person name="Soe C.Z."/>
            <person name="Hall L.J."/>
            <person name="Hoyles L."/>
        </authorList>
    </citation>
    <scope>NUCLEOTIDE SEQUENCE [LARGE SCALE GENOMIC DNA]</scope>
    <source>
        <strain evidence="7 8">P080C CL</strain>
    </source>
</reference>
<gene>
    <name evidence="7" type="ORF">DJ535_03390</name>
</gene>